<reference evidence="9" key="1">
    <citation type="journal article" date="2010" name="Nature">
        <title>The Amphimedon queenslandica genome and the evolution of animal complexity.</title>
        <authorList>
            <person name="Srivastava M."/>
            <person name="Simakov O."/>
            <person name="Chapman J."/>
            <person name="Fahey B."/>
            <person name="Gauthier M.E."/>
            <person name="Mitros T."/>
            <person name="Richards G.S."/>
            <person name="Conaco C."/>
            <person name="Dacre M."/>
            <person name="Hellsten U."/>
            <person name="Larroux C."/>
            <person name="Putnam N.H."/>
            <person name="Stanke M."/>
            <person name="Adamska M."/>
            <person name="Darling A."/>
            <person name="Degnan S.M."/>
            <person name="Oakley T.H."/>
            <person name="Plachetzki D.C."/>
            <person name="Zhai Y."/>
            <person name="Adamski M."/>
            <person name="Calcino A."/>
            <person name="Cummins S.F."/>
            <person name="Goodstein D.M."/>
            <person name="Harris C."/>
            <person name="Jackson D.J."/>
            <person name="Leys S.P."/>
            <person name="Shu S."/>
            <person name="Woodcroft B.J."/>
            <person name="Vervoort M."/>
            <person name="Kosik K.S."/>
            <person name="Manning G."/>
            <person name="Degnan B.M."/>
            <person name="Rokhsar D.S."/>
        </authorList>
    </citation>
    <scope>NUCLEOTIDE SEQUENCE [LARGE SCALE GENOMIC DNA]</scope>
</reference>
<dbReference type="FunFam" id="1.10.287.2720:FF:000001">
    <property type="entry name" value="Oxysterol-binding OBPalpha"/>
    <property type="match status" value="1"/>
</dbReference>
<dbReference type="Pfam" id="PF00169">
    <property type="entry name" value="PH"/>
    <property type="match status" value="1"/>
</dbReference>
<evidence type="ECO:0000256" key="3">
    <source>
        <dbReference type="ARBA" id="ARBA00023121"/>
    </source>
</evidence>
<dbReference type="eggNOG" id="KOG2210">
    <property type="taxonomic scope" value="Eukaryota"/>
</dbReference>
<protein>
    <recommendedName>
        <fullName evidence="5">Oxysterol-binding protein</fullName>
    </recommendedName>
</protein>
<dbReference type="InParanoid" id="A0A1X7TMK4"/>
<dbReference type="GO" id="GO:0006869">
    <property type="term" value="P:lipid transport"/>
    <property type="evidence" value="ECO:0007669"/>
    <property type="project" value="UniProtKB-KW"/>
</dbReference>
<dbReference type="GO" id="GO:0016020">
    <property type="term" value="C:membrane"/>
    <property type="evidence" value="ECO:0007669"/>
    <property type="project" value="TreeGrafter"/>
</dbReference>
<dbReference type="GO" id="GO:0005829">
    <property type="term" value="C:cytosol"/>
    <property type="evidence" value="ECO:0007669"/>
    <property type="project" value="TreeGrafter"/>
</dbReference>
<dbReference type="Gene3D" id="3.30.70.3490">
    <property type="match status" value="1"/>
</dbReference>
<evidence type="ECO:0000256" key="2">
    <source>
        <dbReference type="ARBA" id="ARBA00023055"/>
    </source>
</evidence>
<organism evidence="8">
    <name type="scientific">Amphimedon queenslandica</name>
    <name type="common">Sponge</name>
    <dbReference type="NCBI Taxonomy" id="400682"/>
    <lineage>
        <taxon>Eukaryota</taxon>
        <taxon>Metazoa</taxon>
        <taxon>Porifera</taxon>
        <taxon>Demospongiae</taxon>
        <taxon>Heteroscleromorpha</taxon>
        <taxon>Haplosclerida</taxon>
        <taxon>Niphatidae</taxon>
        <taxon>Amphimedon</taxon>
    </lineage>
</organism>
<dbReference type="Gene3D" id="1.10.287.2720">
    <property type="match status" value="1"/>
</dbReference>
<dbReference type="PROSITE" id="PS01013">
    <property type="entry name" value="OSBP"/>
    <property type="match status" value="1"/>
</dbReference>
<gene>
    <name evidence="8" type="primary">100641949</name>
</gene>
<keyword evidence="2 5" id="KW-0445">Lipid transport</keyword>
<feature type="compositionally biased region" description="Acidic residues" evidence="6">
    <location>
        <begin position="288"/>
        <end position="299"/>
    </location>
</feature>
<dbReference type="SUPFAM" id="SSF144000">
    <property type="entry name" value="Oxysterol-binding protein-like"/>
    <property type="match status" value="1"/>
</dbReference>
<feature type="domain" description="PH" evidence="7">
    <location>
        <begin position="7"/>
        <end position="104"/>
    </location>
</feature>
<dbReference type="PROSITE" id="PS50003">
    <property type="entry name" value="PH_DOMAIN"/>
    <property type="match status" value="1"/>
</dbReference>
<dbReference type="InterPro" id="IPR001849">
    <property type="entry name" value="PH_domain"/>
</dbReference>
<dbReference type="EnsemblMetazoa" id="XM_003390187.3">
    <property type="protein sequence ID" value="XP_003390235.1"/>
    <property type="gene ID" value="LOC100641949"/>
</dbReference>
<evidence type="ECO:0000259" key="7">
    <source>
        <dbReference type="PROSITE" id="PS50003"/>
    </source>
</evidence>
<dbReference type="FunFam" id="2.40.160.120:FF:000002">
    <property type="entry name" value="Oxysterol-binding protein"/>
    <property type="match status" value="1"/>
</dbReference>
<dbReference type="InterPro" id="IPR018494">
    <property type="entry name" value="Oxysterol-bd_CS"/>
</dbReference>
<keyword evidence="1 5" id="KW-0813">Transport</keyword>
<evidence type="ECO:0000313" key="8">
    <source>
        <dbReference type="EnsemblMetazoa" id="Aqu2.1.16070_001"/>
    </source>
</evidence>
<dbReference type="Gene3D" id="2.30.29.30">
    <property type="entry name" value="Pleckstrin-homology domain (PH domain)/Phosphotyrosine-binding domain (PTB)"/>
    <property type="match status" value="1"/>
</dbReference>
<name>A0A1X7TMK4_AMPQE</name>
<feature type="region of interest" description="Disordered" evidence="6">
    <location>
        <begin position="191"/>
        <end position="302"/>
    </location>
</feature>
<evidence type="ECO:0000256" key="6">
    <source>
        <dbReference type="SAM" id="MobiDB-lite"/>
    </source>
</evidence>
<feature type="compositionally biased region" description="Acidic residues" evidence="6">
    <location>
        <begin position="248"/>
        <end position="269"/>
    </location>
</feature>
<dbReference type="AlphaFoldDB" id="A0A1X7TMK4"/>
<dbReference type="SUPFAM" id="SSF50729">
    <property type="entry name" value="PH domain-like"/>
    <property type="match status" value="1"/>
</dbReference>
<evidence type="ECO:0000256" key="1">
    <source>
        <dbReference type="ARBA" id="ARBA00022448"/>
    </source>
</evidence>
<comment type="similarity">
    <text evidence="4">Belongs to the OSBP family.</text>
</comment>
<dbReference type="PANTHER" id="PTHR10972">
    <property type="entry name" value="OXYSTEROL-BINDING PROTEIN-RELATED"/>
    <property type="match status" value="1"/>
</dbReference>
<evidence type="ECO:0000256" key="4">
    <source>
        <dbReference type="RuleBase" id="RU003844"/>
    </source>
</evidence>
<dbReference type="SMART" id="SM00233">
    <property type="entry name" value="PH"/>
    <property type="match status" value="1"/>
</dbReference>
<dbReference type="CDD" id="cd13290">
    <property type="entry name" value="PH_ORP9"/>
    <property type="match status" value="1"/>
</dbReference>
<evidence type="ECO:0000256" key="5">
    <source>
        <dbReference type="RuleBase" id="RU003845"/>
    </source>
</evidence>
<dbReference type="InterPro" id="IPR000648">
    <property type="entry name" value="Oxysterol-bd"/>
</dbReference>
<dbReference type="Proteomes" id="UP000007879">
    <property type="component" value="Unassembled WGS sequence"/>
</dbReference>
<reference evidence="8" key="2">
    <citation type="submission" date="2017-05" db="UniProtKB">
        <authorList>
            <consortium name="EnsemblMetazoa"/>
        </authorList>
    </citation>
    <scope>IDENTIFICATION</scope>
</reference>
<keyword evidence="9" id="KW-1185">Reference proteome</keyword>
<dbReference type="Pfam" id="PF01237">
    <property type="entry name" value="Oxysterol_BP"/>
    <property type="match status" value="1"/>
</dbReference>
<proteinExistence type="inferred from homology"/>
<accession>A0A1X7TMK4</accession>
<dbReference type="GO" id="GO:0032934">
    <property type="term" value="F:sterol binding"/>
    <property type="evidence" value="ECO:0007669"/>
    <property type="project" value="TreeGrafter"/>
</dbReference>
<dbReference type="Gene3D" id="2.40.160.120">
    <property type="match status" value="1"/>
</dbReference>
<keyword evidence="3" id="KW-0446">Lipid-binding</keyword>
<dbReference type="OrthoDB" id="14833at2759"/>
<evidence type="ECO:0000313" key="9">
    <source>
        <dbReference type="Proteomes" id="UP000007879"/>
    </source>
</evidence>
<dbReference type="InterPro" id="IPR037239">
    <property type="entry name" value="OSBP_sf"/>
</dbReference>
<sequence>MASGRAGLLVEGPLSKWTNVVSGWQYRWFVLDQSTGLLSYYTSKEKMSKGSRRGCITLKKAIVGIDDEDICTFTIHSEGHTYHFQAQDEEERERWIKSMELTIDRLKQPLQKLELSLPPVKRSLSVENRLLICESYHDLLTEQIKSLSDSMNDSEESKVIEKTAKNMLAAMRQCLDLMKEDQQQTPGAIALAPAGTEQREGEREGEEGQEGKSLEETSAQNGSRESLIEGEDDEGVANESNINRCLTEEEEEEVSSSSDEFYDAEDEPSMTEVIPSVSVATPEGVPSDIDEDQEYDERDDASSGVAANKSLIMYMVGQVRIGMDLSRVTLPTFILEKRSLLEMYADFLAHPDIFASINDYSTPKERIIECTRYFMSSFHAARKGTIAKKPYNPILGEIFRCYFDLPVADGEEALSPEQLEERRKVVKSGPVTFAGNNSVSFLAEQVSHHPPISAFYAECPSKRMFATGSIYTKSKFLGLSLAVHNIGKITLNLMDHDEEYECNIPNAYARSILTYPWMELGGKCTVKCEKTGYRSEIDFHCKPFYGGKKHRVTADIYEGSDKKPFLKVDGEWNGLMNVKYPNGDEEVFADIHNMPTIRKKFQKIERQEPIESKRRWRKVTEALKENDIEAATDAKHELEEKQRADAKARLESGTEWKQQFFHSDGEFWWYNDPLNKRMQK</sequence>
<dbReference type="PANTHER" id="PTHR10972:SF200">
    <property type="entry name" value="OXYSTEROL-BINDING PROTEIN-RELATED PROTEIN 9"/>
    <property type="match status" value="1"/>
</dbReference>
<dbReference type="InterPro" id="IPR011993">
    <property type="entry name" value="PH-like_dom_sf"/>
</dbReference>
<dbReference type="KEGG" id="aqu:100641949"/>
<dbReference type="EnsemblMetazoa" id="Aqu2.1.16070_001">
    <property type="protein sequence ID" value="Aqu2.1.16070_001"/>
    <property type="gene ID" value="Aqu2.1.16070"/>
</dbReference>
<dbReference type="STRING" id="400682.A0A1X7TMK4"/>
<dbReference type="GO" id="GO:0005794">
    <property type="term" value="C:Golgi apparatus"/>
    <property type="evidence" value="ECO:0007669"/>
    <property type="project" value="TreeGrafter"/>
</dbReference>